<dbReference type="EC" id="3.1.11.6" evidence="6"/>
<dbReference type="RefSeq" id="WP_339089875.1">
    <property type="nucleotide sequence ID" value="NZ_LR743507.1"/>
</dbReference>
<comment type="subcellular location">
    <subcellularLocation>
        <location evidence="6">Cytoplasm</location>
    </subcellularLocation>
</comment>
<dbReference type="EMBL" id="LR743507">
    <property type="protein sequence ID" value="CAA2103323.1"/>
    <property type="molecule type" value="Genomic_DNA"/>
</dbReference>
<sequence>MPKVPSPSPTSPAATPDTGPLPASYEAGLQELEQLVAELESGQLPLDQLLGSYQRGAALLAFCRDKLQAVEDQIKVLDAGSLKAWAAE</sequence>
<reference evidence="8" key="1">
    <citation type="submission" date="2019-12" db="EMBL/GenBank/DDBJ databases">
        <authorList>
            <person name="Cremers G."/>
        </authorList>
    </citation>
    <scope>NUCLEOTIDE SEQUENCE</scope>
    <source>
        <strain evidence="8">Vvax</strain>
    </source>
</reference>
<evidence type="ECO:0000256" key="3">
    <source>
        <dbReference type="ARBA" id="ARBA00022722"/>
    </source>
</evidence>
<dbReference type="GO" id="GO:0008855">
    <property type="term" value="F:exodeoxyribonuclease VII activity"/>
    <property type="evidence" value="ECO:0007669"/>
    <property type="project" value="UniProtKB-UniRule"/>
</dbReference>
<dbReference type="GO" id="GO:0005829">
    <property type="term" value="C:cytosol"/>
    <property type="evidence" value="ECO:0007669"/>
    <property type="project" value="TreeGrafter"/>
</dbReference>
<dbReference type="HAMAP" id="MF_00337">
    <property type="entry name" value="Exonuc_7_S"/>
    <property type="match status" value="1"/>
</dbReference>
<evidence type="ECO:0000256" key="4">
    <source>
        <dbReference type="ARBA" id="ARBA00022801"/>
    </source>
</evidence>
<feature type="compositionally biased region" description="Pro residues" evidence="7">
    <location>
        <begin position="1"/>
        <end position="10"/>
    </location>
</feature>
<dbReference type="PANTHER" id="PTHR34137:SF1">
    <property type="entry name" value="EXODEOXYRIBONUCLEASE 7 SMALL SUBUNIT"/>
    <property type="match status" value="1"/>
</dbReference>
<keyword evidence="4 6" id="KW-0378">Hydrolase</keyword>
<dbReference type="SUPFAM" id="SSF116842">
    <property type="entry name" value="XseB-like"/>
    <property type="match status" value="1"/>
</dbReference>
<proteinExistence type="inferred from homology"/>
<keyword evidence="5 6" id="KW-0269">Exonuclease</keyword>
<evidence type="ECO:0000256" key="2">
    <source>
        <dbReference type="ARBA" id="ARBA00022490"/>
    </source>
</evidence>
<dbReference type="PANTHER" id="PTHR34137">
    <property type="entry name" value="EXODEOXYRIBONUCLEASE 7 SMALL SUBUNIT"/>
    <property type="match status" value="1"/>
</dbReference>
<feature type="region of interest" description="Disordered" evidence="7">
    <location>
        <begin position="1"/>
        <end position="24"/>
    </location>
</feature>
<evidence type="ECO:0000313" key="8">
    <source>
        <dbReference type="EMBL" id="CAA2103323.1"/>
    </source>
</evidence>
<dbReference type="GO" id="GO:0009318">
    <property type="term" value="C:exodeoxyribonuclease VII complex"/>
    <property type="evidence" value="ECO:0007669"/>
    <property type="project" value="UniProtKB-UniRule"/>
</dbReference>
<keyword evidence="2 6" id="KW-0963">Cytoplasm</keyword>
<comment type="similarity">
    <text evidence="1 6">Belongs to the XseB family.</text>
</comment>
<dbReference type="InterPro" id="IPR003761">
    <property type="entry name" value="Exonuc_VII_S"/>
</dbReference>
<organism evidence="8">
    <name type="scientific">Variovorax paradoxus</name>
    <dbReference type="NCBI Taxonomy" id="34073"/>
    <lineage>
        <taxon>Bacteria</taxon>
        <taxon>Pseudomonadati</taxon>
        <taxon>Pseudomonadota</taxon>
        <taxon>Betaproteobacteria</taxon>
        <taxon>Burkholderiales</taxon>
        <taxon>Comamonadaceae</taxon>
        <taxon>Variovorax</taxon>
    </lineage>
</organism>
<dbReference type="GO" id="GO:0006308">
    <property type="term" value="P:DNA catabolic process"/>
    <property type="evidence" value="ECO:0007669"/>
    <property type="project" value="UniProtKB-UniRule"/>
</dbReference>
<evidence type="ECO:0000256" key="1">
    <source>
        <dbReference type="ARBA" id="ARBA00009998"/>
    </source>
</evidence>
<dbReference type="Gene3D" id="1.10.287.1040">
    <property type="entry name" value="Exonuclease VII, small subunit"/>
    <property type="match status" value="1"/>
</dbReference>
<comment type="function">
    <text evidence="6">Bidirectionally degrades single-stranded DNA into large acid-insoluble oligonucleotides, which are then degraded further into small acid-soluble oligonucleotides.</text>
</comment>
<name>A0A679J5U4_VARPD</name>
<protein>
    <recommendedName>
        <fullName evidence="6">Exodeoxyribonuclease 7 small subunit</fullName>
        <ecNumber evidence="6">3.1.11.6</ecNumber>
    </recommendedName>
    <alternativeName>
        <fullName evidence="6">Exodeoxyribonuclease VII small subunit</fullName>
        <shortName evidence="6">Exonuclease VII small subunit</shortName>
    </alternativeName>
</protein>
<evidence type="ECO:0000256" key="5">
    <source>
        <dbReference type="ARBA" id="ARBA00022839"/>
    </source>
</evidence>
<evidence type="ECO:0000256" key="6">
    <source>
        <dbReference type="HAMAP-Rule" id="MF_00337"/>
    </source>
</evidence>
<dbReference type="Pfam" id="PF02609">
    <property type="entry name" value="Exonuc_VII_S"/>
    <property type="match status" value="1"/>
</dbReference>
<dbReference type="NCBIfam" id="TIGR01280">
    <property type="entry name" value="xseB"/>
    <property type="match status" value="1"/>
</dbReference>
<keyword evidence="3 6" id="KW-0540">Nuclease</keyword>
<gene>
    <name evidence="6 8" type="primary">xseB</name>
    <name evidence="8" type="ORF">VVAX_02203</name>
</gene>
<accession>A0A679J5U4</accession>
<dbReference type="InterPro" id="IPR037004">
    <property type="entry name" value="Exonuc_VII_ssu_sf"/>
</dbReference>
<evidence type="ECO:0000256" key="7">
    <source>
        <dbReference type="SAM" id="MobiDB-lite"/>
    </source>
</evidence>
<comment type="subunit">
    <text evidence="6">Heterooligomer composed of large and small subunits.</text>
</comment>
<dbReference type="AlphaFoldDB" id="A0A679J5U4"/>
<comment type="catalytic activity">
    <reaction evidence="6">
        <text>Exonucleolytic cleavage in either 5'- to 3'- or 3'- to 5'-direction to yield nucleoside 5'-phosphates.</text>
        <dbReference type="EC" id="3.1.11.6"/>
    </reaction>
</comment>